<reference evidence="1 2" key="1">
    <citation type="submission" date="2015-12" db="EMBL/GenBank/DDBJ databases">
        <authorList>
            <person name="Shamseldin A."/>
            <person name="Moawad H."/>
            <person name="Abd El-Rahim W.M."/>
            <person name="Sadowsky M.J."/>
        </authorList>
    </citation>
    <scope>NUCLEOTIDE SEQUENCE [LARGE SCALE GENOMIC DNA]</scope>
    <source>
        <strain evidence="1 2">SJ5A-1</strain>
    </source>
</reference>
<dbReference type="STRING" id="1685382.AVJ23_01330"/>
<name>A0A0W7WPE8_9RHOB</name>
<comment type="caution">
    <text evidence="1">The sequence shown here is derived from an EMBL/GenBank/DDBJ whole genome shotgun (WGS) entry which is preliminary data.</text>
</comment>
<sequence>MEIAPMVKPPNSRIALPQERLLQLDRLKDHYEASSVSQAIRAMITHLAELGVIEHEIPGIEIRKIGKHVSVMFDEGERVAFTSEGAQALVGHIRERLATKGRQGPLINIDHGYTLRGAGGAVAIEIGGVEKKLAPDVIDEFADLIEAQIKHSDD</sequence>
<evidence type="ECO:0000313" key="2">
    <source>
        <dbReference type="Proteomes" id="UP000054396"/>
    </source>
</evidence>
<proteinExistence type="predicted"/>
<dbReference type="AlphaFoldDB" id="A0A0W7WPE8"/>
<protein>
    <submittedName>
        <fullName evidence="1">Uncharacterized protein</fullName>
    </submittedName>
</protein>
<dbReference type="Proteomes" id="UP000054396">
    <property type="component" value="Unassembled WGS sequence"/>
</dbReference>
<accession>A0A0W7WPE8</accession>
<keyword evidence="2" id="KW-1185">Reference proteome</keyword>
<dbReference type="EMBL" id="LPXO01000001">
    <property type="protein sequence ID" value="KUF12401.1"/>
    <property type="molecule type" value="Genomic_DNA"/>
</dbReference>
<evidence type="ECO:0000313" key="1">
    <source>
        <dbReference type="EMBL" id="KUF12401.1"/>
    </source>
</evidence>
<gene>
    <name evidence="1" type="ORF">AVJ23_01330</name>
</gene>
<organism evidence="1 2">
    <name type="scientific">Pseudoponticoccus marisrubri</name>
    <dbReference type="NCBI Taxonomy" id="1685382"/>
    <lineage>
        <taxon>Bacteria</taxon>
        <taxon>Pseudomonadati</taxon>
        <taxon>Pseudomonadota</taxon>
        <taxon>Alphaproteobacteria</taxon>
        <taxon>Rhodobacterales</taxon>
        <taxon>Roseobacteraceae</taxon>
        <taxon>Pseudoponticoccus</taxon>
    </lineage>
</organism>